<keyword evidence="10" id="KW-1185">Reference proteome</keyword>
<evidence type="ECO:0000256" key="1">
    <source>
        <dbReference type="ARBA" id="ARBA00022448"/>
    </source>
</evidence>
<dbReference type="eggNOG" id="COG1440">
    <property type="taxonomic scope" value="Bacteria"/>
</dbReference>
<evidence type="ECO:0000256" key="2">
    <source>
        <dbReference type="ARBA" id="ARBA00022553"/>
    </source>
</evidence>
<evidence type="ECO:0000256" key="5">
    <source>
        <dbReference type="ARBA" id="ARBA00022683"/>
    </source>
</evidence>
<dbReference type="EMBL" id="JFYO01000007">
    <property type="protein sequence ID" value="EZP26076.1"/>
    <property type="molecule type" value="Genomic_DNA"/>
</dbReference>
<evidence type="ECO:0000256" key="3">
    <source>
        <dbReference type="ARBA" id="ARBA00022597"/>
    </source>
</evidence>
<accession>A0A031FPF5</accession>
<keyword evidence="5" id="KW-0598">Phosphotransferase system</keyword>
<evidence type="ECO:0000256" key="4">
    <source>
        <dbReference type="ARBA" id="ARBA00022679"/>
    </source>
</evidence>
<gene>
    <name evidence="9" type="ORF">BW34_02408</name>
</gene>
<evidence type="ECO:0000259" key="8">
    <source>
        <dbReference type="PROSITE" id="PS51100"/>
    </source>
</evidence>
<feature type="modified residue" description="Phosphocysteine; by EIIA" evidence="7">
    <location>
        <position position="7"/>
    </location>
</feature>
<dbReference type="Proteomes" id="UP000024001">
    <property type="component" value="Unassembled WGS sequence"/>
</dbReference>
<keyword evidence="2" id="KW-0597">Phosphoprotein</keyword>
<comment type="caution">
    <text evidence="9">The sequence shown here is derived from an EMBL/GenBank/DDBJ whole genome shotgun (WGS) entry which is preliminary data.</text>
</comment>
<dbReference type="InterPro" id="IPR036095">
    <property type="entry name" value="PTS_EIIB-like_sf"/>
</dbReference>
<dbReference type="KEGG" id="moo:BWL13_02226"/>
<keyword evidence="6" id="KW-0418">Kinase</keyword>
<evidence type="ECO:0000256" key="6">
    <source>
        <dbReference type="ARBA" id="ARBA00022777"/>
    </source>
</evidence>
<dbReference type="AlphaFoldDB" id="A0A031FPF5"/>
<evidence type="ECO:0000313" key="10">
    <source>
        <dbReference type="Proteomes" id="UP000024001"/>
    </source>
</evidence>
<dbReference type="PANTHER" id="PTHR34581:SF2">
    <property type="entry name" value="PTS SYSTEM N,N'-DIACETYLCHITOBIOSE-SPECIFIC EIIB COMPONENT"/>
    <property type="match status" value="1"/>
</dbReference>
<evidence type="ECO:0000256" key="7">
    <source>
        <dbReference type="PROSITE-ProRule" id="PRU00423"/>
    </source>
</evidence>
<dbReference type="PROSITE" id="PS51100">
    <property type="entry name" value="PTS_EIIB_TYPE_3"/>
    <property type="match status" value="1"/>
</dbReference>
<sequence length="109" mass="11495">MKILVVCGAGASSTFVAQRLRQAAQREGTELLVRAGVPGMVAMEADAGDVVLVGPHLASALSEIERDAVTRQAHAVLLPEDVFGDRDGTRTFALVKAATAADRIERTPR</sequence>
<dbReference type="Pfam" id="PF02302">
    <property type="entry name" value="PTS_IIB"/>
    <property type="match status" value="1"/>
</dbReference>
<dbReference type="RefSeq" id="WP_036312771.1">
    <property type="nucleotide sequence ID" value="NZ_CP031421.1"/>
</dbReference>
<dbReference type="GO" id="GO:0009401">
    <property type="term" value="P:phosphoenolpyruvate-dependent sugar phosphotransferase system"/>
    <property type="evidence" value="ECO:0007669"/>
    <property type="project" value="UniProtKB-KW"/>
</dbReference>
<dbReference type="InterPro" id="IPR003501">
    <property type="entry name" value="PTS_EIIB_2/3"/>
</dbReference>
<dbReference type="GO" id="GO:0016301">
    <property type="term" value="F:kinase activity"/>
    <property type="evidence" value="ECO:0007669"/>
    <property type="project" value="UniProtKB-KW"/>
</dbReference>
<keyword evidence="4 9" id="KW-0808">Transferase</keyword>
<evidence type="ECO:0000313" key="9">
    <source>
        <dbReference type="EMBL" id="EZP26076.1"/>
    </source>
</evidence>
<dbReference type="SUPFAM" id="SSF52794">
    <property type="entry name" value="PTS system IIB component-like"/>
    <property type="match status" value="1"/>
</dbReference>
<dbReference type="GeneID" id="91432589"/>
<dbReference type="OrthoDB" id="9808134at2"/>
<dbReference type="Gene3D" id="3.40.50.2300">
    <property type="match status" value="1"/>
</dbReference>
<keyword evidence="3" id="KW-0762">Sugar transport</keyword>
<feature type="domain" description="PTS EIIB type-3" evidence="8">
    <location>
        <begin position="1"/>
        <end position="101"/>
    </location>
</feature>
<protein>
    <submittedName>
        <fullName evidence="9">Phosphotransferase system cellobiose-specific component IIB</fullName>
    </submittedName>
</protein>
<dbReference type="InterPro" id="IPR051819">
    <property type="entry name" value="PTS_sugar-specific_EIIB"/>
</dbReference>
<proteinExistence type="predicted"/>
<keyword evidence="1" id="KW-0813">Transport</keyword>
<dbReference type="InterPro" id="IPR013012">
    <property type="entry name" value="PTS_EIIB_3"/>
</dbReference>
<organism evidence="9 10">
    <name type="scientific">Microbacterium oleivorans</name>
    <dbReference type="NCBI Taxonomy" id="273677"/>
    <lineage>
        <taxon>Bacteria</taxon>
        <taxon>Bacillati</taxon>
        <taxon>Actinomycetota</taxon>
        <taxon>Actinomycetes</taxon>
        <taxon>Micrococcales</taxon>
        <taxon>Microbacteriaceae</taxon>
        <taxon>Microbacterium</taxon>
    </lineage>
</organism>
<reference evidence="9 10" key="1">
    <citation type="submission" date="2014-03" db="EMBL/GenBank/DDBJ databases">
        <title>Draft Genome Sequences of 13 Willow Endophytes.</title>
        <authorList>
            <person name="Gan H.Y."/>
            <person name="Gan H.M."/>
            <person name="Savka M.A."/>
            <person name="Hudson A.O."/>
        </authorList>
    </citation>
    <scope>NUCLEOTIDE SEQUENCE [LARGE SCALE GENOMIC DNA]</scope>
    <source>
        <strain evidence="9 10">RIT293</strain>
    </source>
</reference>
<dbReference type="PANTHER" id="PTHR34581">
    <property type="entry name" value="PTS SYSTEM N,N'-DIACETYLCHITOBIOSE-SPECIFIC EIIB COMPONENT"/>
    <property type="match status" value="1"/>
</dbReference>
<dbReference type="GO" id="GO:0008982">
    <property type="term" value="F:protein-N(PI)-phosphohistidine-sugar phosphotransferase activity"/>
    <property type="evidence" value="ECO:0007669"/>
    <property type="project" value="InterPro"/>
</dbReference>
<name>A0A031FPF5_9MICO</name>
<dbReference type="PATRIC" id="fig|273677.3.peg.2389"/>